<proteinExistence type="predicted"/>
<dbReference type="GO" id="GO:0031080">
    <property type="term" value="C:nuclear pore outer ring"/>
    <property type="evidence" value="ECO:0007669"/>
    <property type="project" value="TreeGrafter"/>
</dbReference>
<dbReference type="InterPro" id="IPR015943">
    <property type="entry name" value="WD40/YVTN_repeat-like_dom_sf"/>
</dbReference>
<dbReference type="SUPFAM" id="SSF50978">
    <property type="entry name" value="WD40 repeat-like"/>
    <property type="match status" value="1"/>
</dbReference>
<name>A0A914C7A8_9BILA</name>
<dbReference type="Proteomes" id="UP000887540">
    <property type="component" value="Unplaced"/>
</dbReference>
<evidence type="ECO:0000256" key="2">
    <source>
        <dbReference type="ARBA" id="ARBA00022574"/>
    </source>
</evidence>
<evidence type="ECO:0000313" key="5">
    <source>
        <dbReference type="Proteomes" id="UP000887540"/>
    </source>
</evidence>
<dbReference type="AlphaFoldDB" id="A0A914C7A8"/>
<reference evidence="6" key="1">
    <citation type="submission" date="2022-11" db="UniProtKB">
        <authorList>
            <consortium name="WormBaseParasite"/>
        </authorList>
    </citation>
    <scope>IDENTIFICATION</scope>
</reference>
<dbReference type="PANTHER" id="PTHR22652:SF0">
    <property type="entry name" value="NUCLEOPORIN NUP43"/>
    <property type="match status" value="1"/>
</dbReference>
<accession>A0A914C7A8</accession>
<keyword evidence="2" id="KW-0853">WD repeat</keyword>
<evidence type="ECO:0000256" key="4">
    <source>
        <dbReference type="ARBA" id="ARBA00023242"/>
    </source>
</evidence>
<comment type="subcellular location">
    <subcellularLocation>
        <location evidence="1">Nucleus</location>
    </subcellularLocation>
</comment>
<sequence length="377" mass="41367">MQLLQTTKADGSDSSRRKFAGSKISKVRWTNDTDENVDTFLTGSWNCPENTIVLWQIRREIPVDEDNLLNSAVFVKKVALPVHGDVNDLCVIPNKKAAAALGNGEVVLLDISSKSHLTELNSYKATEKGHAATTVCVLDDIMFVGTEAGAIMRVSLTNFFKPGFLAKELTTVRCMKSCGPAQFVTGHDTSQLHLWDLRTIDPALILNGTGTAYPTSIRAASSFNDAITALASHPAEPNLLAYGTQSGSVGFFDIRRPESQMPNMLTVATDPINELKFHPIYANNCFSATQNALIHWDASALGKYTTRVLTNSMMETDNLEGFRENPWLMANVYSSIQLTEMLEDDLKFISTFDVSPRAIIVGSDSSTLALIENTKFM</sequence>
<evidence type="ECO:0000256" key="3">
    <source>
        <dbReference type="ARBA" id="ARBA00022737"/>
    </source>
</evidence>
<evidence type="ECO:0000313" key="6">
    <source>
        <dbReference type="WBParaSite" id="ACRNAN_Path_457.g1738.t1"/>
    </source>
</evidence>
<organism evidence="5 6">
    <name type="scientific">Acrobeloides nanus</name>
    <dbReference type="NCBI Taxonomy" id="290746"/>
    <lineage>
        <taxon>Eukaryota</taxon>
        <taxon>Metazoa</taxon>
        <taxon>Ecdysozoa</taxon>
        <taxon>Nematoda</taxon>
        <taxon>Chromadorea</taxon>
        <taxon>Rhabditida</taxon>
        <taxon>Tylenchina</taxon>
        <taxon>Cephalobomorpha</taxon>
        <taxon>Cephaloboidea</taxon>
        <taxon>Cephalobidae</taxon>
        <taxon>Acrobeloides</taxon>
    </lineage>
</organism>
<evidence type="ECO:0000256" key="1">
    <source>
        <dbReference type="ARBA" id="ARBA00004123"/>
    </source>
</evidence>
<keyword evidence="5" id="KW-1185">Reference proteome</keyword>
<protein>
    <submittedName>
        <fullName evidence="6">Nucleoporin Nup43</fullName>
    </submittedName>
</protein>
<dbReference type="PANTHER" id="PTHR22652">
    <property type="entry name" value="NUCLEOPORIN NUP43"/>
    <property type="match status" value="1"/>
</dbReference>
<keyword evidence="4" id="KW-0539">Nucleus</keyword>
<dbReference type="Gene3D" id="2.130.10.10">
    <property type="entry name" value="YVTN repeat-like/Quinoprotein amine dehydrogenase"/>
    <property type="match status" value="1"/>
</dbReference>
<keyword evidence="3" id="KW-0677">Repeat</keyword>
<dbReference type="WBParaSite" id="ACRNAN_Path_457.g1738.t1">
    <property type="protein sequence ID" value="ACRNAN_Path_457.g1738.t1"/>
    <property type="gene ID" value="ACRNAN_Path_457.g1738"/>
</dbReference>
<dbReference type="InterPro" id="IPR036322">
    <property type="entry name" value="WD40_repeat_dom_sf"/>
</dbReference>